<gene>
    <name evidence="1" type="ORF">A2151_02905</name>
</gene>
<accession>A0A1F6TRL2</accession>
<dbReference type="Proteomes" id="UP000178885">
    <property type="component" value="Unassembled WGS sequence"/>
</dbReference>
<dbReference type="Pfam" id="PF04364">
    <property type="entry name" value="DNA_pol3_chi"/>
    <property type="match status" value="1"/>
</dbReference>
<evidence type="ECO:0000313" key="1">
    <source>
        <dbReference type="EMBL" id="OGI47696.1"/>
    </source>
</evidence>
<dbReference type="GO" id="GO:0003677">
    <property type="term" value="F:DNA binding"/>
    <property type="evidence" value="ECO:0007669"/>
    <property type="project" value="InterPro"/>
</dbReference>
<dbReference type="GO" id="GO:0003887">
    <property type="term" value="F:DNA-directed DNA polymerase activity"/>
    <property type="evidence" value="ECO:0007669"/>
    <property type="project" value="InterPro"/>
</dbReference>
<dbReference type="SUPFAM" id="SSF102400">
    <property type="entry name" value="DNA polymerase III chi subunit"/>
    <property type="match status" value="1"/>
</dbReference>
<name>A0A1F6TRL2_9PROT</name>
<comment type="caution">
    <text evidence="1">The sequence shown here is derived from an EMBL/GenBank/DDBJ whole genome shotgun (WGS) entry which is preliminary data.</text>
</comment>
<dbReference type="AlphaFoldDB" id="A0A1F6TRL2"/>
<evidence type="ECO:0000313" key="2">
    <source>
        <dbReference type="Proteomes" id="UP000178885"/>
    </source>
</evidence>
<organism evidence="1 2">
    <name type="scientific">Candidatus Muproteobacteria bacterium RBG_16_65_34</name>
    <dbReference type="NCBI Taxonomy" id="1817760"/>
    <lineage>
        <taxon>Bacteria</taxon>
        <taxon>Pseudomonadati</taxon>
        <taxon>Pseudomonadota</taxon>
        <taxon>Candidatus Muproteobacteria</taxon>
    </lineage>
</organism>
<dbReference type="GO" id="GO:0032298">
    <property type="term" value="P:positive regulation of DNA-templated DNA replication initiation"/>
    <property type="evidence" value="ECO:0007669"/>
    <property type="project" value="TreeGrafter"/>
</dbReference>
<protein>
    <recommendedName>
        <fullName evidence="3">DNA polymerase III subunit chi</fullName>
    </recommendedName>
</protein>
<sequence>MTRVDFYLLENGAAGEKELAVCKLANKAFGLGHRIYILTADEAQARRLDQLLWTFSAGSFVPHALSGTDADCPVLIGHDEPPATCEDVLVTLATEVPGCFSRFRRVAEVVGSDEEQKRLARERFRFYRDRGCAPQSHTL</sequence>
<dbReference type="InterPro" id="IPR007459">
    <property type="entry name" value="DNA_pol3_chi"/>
</dbReference>
<dbReference type="InterPro" id="IPR036768">
    <property type="entry name" value="PolIII_chi_sf"/>
</dbReference>
<dbReference type="STRING" id="1817760.A2151_02905"/>
<dbReference type="GO" id="GO:0006260">
    <property type="term" value="P:DNA replication"/>
    <property type="evidence" value="ECO:0007669"/>
    <property type="project" value="InterPro"/>
</dbReference>
<dbReference type="Gene3D" id="3.40.50.10110">
    <property type="entry name" value="DNA polymerase III subunit chi"/>
    <property type="match status" value="1"/>
</dbReference>
<reference evidence="1 2" key="1">
    <citation type="journal article" date="2016" name="Nat. Commun.">
        <title>Thousands of microbial genomes shed light on interconnected biogeochemical processes in an aquifer system.</title>
        <authorList>
            <person name="Anantharaman K."/>
            <person name="Brown C.T."/>
            <person name="Hug L.A."/>
            <person name="Sharon I."/>
            <person name="Castelle C.J."/>
            <person name="Probst A.J."/>
            <person name="Thomas B.C."/>
            <person name="Singh A."/>
            <person name="Wilkins M.J."/>
            <person name="Karaoz U."/>
            <person name="Brodie E.L."/>
            <person name="Williams K.H."/>
            <person name="Hubbard S.S."/>
            <person name="Banfield J.F."/>
        </authorList>
    </citation>
    <scope>NUCLEOTIDE SEQUENCE [LARGE SCALE GENOMIC DNA]</scope>
</reference>
<evidence type="ECO:0008006" key="3">
    <source>
        <dbReference type="Google" id="ProtNLM"/>
    </source>
</evidence>
<dbReference type="EMBL" id="MFSU01000048">
    <property type="protein sequence ID" value="OGI47696.1"/>
    <property type="molecule type" value="Genomic_DNA"/>
</dbReference>
<dbReference type="PANTHER" id="PTHR38767">
    <property type="entry name" value="DNA POLYMERASE III SUBUNIT CHI"/>
    <property type="match status" value="1"/>
</dbReference>
<proteinExistence type="predicted"/>
<dbReference type="PANTHER" id="PTHR38767:SF1">
    <property type="entry name" value="DNA POLYMERASE III SUBUNIT CHI"/>
    <property type="match status" value="1"/>
</dbReference>